<evidence type="ECO:0000313" key="1">
    <source>
        <dbReference type="EMBL" id="ECT7071375.1"/>
    </source>
</evidence>
<gene>
    <name evidence="1" type="ORF">A9W12_24700</name>
</gene>
<reference evidence="1" key="1">
    <citation type="submission" date="2018-07" db="EMBL/GenBank/DDBJ databases">
        <authorList>
            <consortium name="NARMS: The National Antimicrobial Resistance Monitoring System"/>
        </authorList>
    </citation>
    <scope>NUCLEOTIDE SEQUENCE</scope>
    <source>
        <strain evidence="1">CVM N41920</strain>
    </source>
</reference>
<comment type="caution">
    <text evidence="1">The sequence shown here is derived from an EMBL/GenBank/DDBJ whole genome shotgun (WGS) entry which is preliminary data.</text>
</comment>
<protein>
    <submittedName>
        <fullName evidence="1">Toxin-antitoxin system protein</fullName>
    </submittedName>
</protein>
<organism evidence="1">
    <name type="scientific">Salmonella enterica subsp. enterica serovar Kentucky</name>
    <dbReference type="NCBI Taxonomy" id="192955"/>
    <lineage>
        <taxon>Bacteria</taxon>
        <taxon>Pseudomonadati</taxon>
        <taxon>Pseudomonadota</taxon>
        <taxon>Gammaproteobacteria</taxon>
        <taxon>Enterobacterales</taxon>
        <taxon>Enterobacteriaceae</taxon>
        <taxon>Salmonella</taxon>
    </lineage>
</organism>
<proteinExistence type="predicted"/>
<name>A0A602K4W4_SALET</name>
<dbReference type="EMBL" id="AAKNQD010000204">
    <property type="protein sequence ID" value="ECT7071375.1"/>
    <property type="molecule type" value="Genomic_DNA"/>
</dbReference>
<sequence>MDRNGSQLIRDFMRQTVERQHNTWFRDQVEAGRQQLERGDVLPH</sequence>
<accession>A0A602K4W4</accession>
<feature type="non-terminal residue" evidence="1">
    <location>
        <position position="44"/>
    </location>
</feature>
<dbReference type="AlphaFoldDB" id="A0A602K4W4"/>